<comment type="similarity">
    <text evidence="1">Belongs to the tRNA-intron endonuclease family.</text>
</comment>
<dbReference type="InterPro" id="IPR006677">
    <property type="entry name" value="tRNA_intron_Endonuc_cat-like"/>
</dbReference>
<sequence>MQNTFLGLPLVLIPEQVKLLLELGVIYIKHSATAQLEYAESIVEGSKFAEAEEESEEWEWPSTEEEILKYGVFKDLYSKEYYITPGLKFGGDYLLYPGTCKKL</sequence>
<dbReference type="GO" id="GO:0003676">
    <property type="term" value="F:nucleic acid binding"/>
    <property type="evidence" value="ECO:0007669"/>
    <property type="project" value="InterPro"/>
</dbReference>
<dbReference type="PANTHER" id="PTHR13070">
    <property type="entry name" value="TRNA-SPLICING ENDONUCLEASE SUBUNIT SEN34-RELATED"/>
    <property type="match status" value="1"/>
</dbReference>
<reference evidence="8 9" key="1">
    <citation type="submission" date="2017-01" db="EMBL/GenBank/DDBJ databases">
        <authorList>
            <person name="Mah S.A."/>
            <person name="Swanson W.J."/>
            <person name="Moy G.W."/>
            <person name="Vacquier V.D."/>
        </authorList>
    </citation>
    <scope>NUCLEOTIDE SEQUENCE [LARGE SCALE GENOMIC DNA]</scope>
    <source>
        <strain evidence="8 9">GSMNP</strain>
    </source>
</reference>
<feature type="domain" description="TSEN34 N-terminal" evidence="7">
    <location>
        <begin position="2"/>
        <end position="29"/>
    </location>
</feature>
<keyword evidence="3" id="KW-0819">tRNA processing</keyword>
<organism evidence="8 9">
    <name type="scientific">Smittium culicis</name>
    <dbReference type="NCBI Taxonomy" id="133412"/>
    <lineage>
        <taxon>Eukaryota</taxon>
        <taxon>Fungi</taxon>
        <taxon>Fungi incertae sedis</taxon>
        <taxon>Zoopagomycota</taxon>
        <taxon>Kickxellomycotina</taxon>
        <taxon>Harpellomycetes</taxon>
        <taxon>Harpellales</taxon>
        <taxon>Legeriomycetaceae</taxon>
        <taxon>Smittium</taxon>
    </lineage>
</organism>
<dbReference type="EC" id="4.6.1.16" evidence="2"/>
<feature type="domain" description="tRNA intron endonuclease catalytic" evidence="6">
    <location>
        <begin position="68"/>
        <end position="98"/>
    </location>
</feature>
<dbReference type="GO" id="GO:0000379">
    <property type="term" value="P:tRNA-type intron splice site recognition and cleavage"/>
    <property type="evidence" value="ECO:0007669"/>
    <property type="project" value="TreeGrafter"/>
</dbReference>
<dbReference type="CDD" id="cd22363">
    <property type="entry name" value="tRNA-intron_lyase_C"/>
    <property type="match status" value="1"/>
</dbReference>
<name>A0A1R1X537_9FUNG</name>
<dbReference type="Proteomes" id="UP000187283">
    <property type="component" value="Unassembled WGS sequence"/>
</dbReference>
<accession>A0A1R1X537</accession>
<dbReference type="Pfam" id="PF26577">
    <property type="entry name" value="TSEN34_N"/>
    <property type="match status" value="1"/>
</dbReference>
<evidence type="ECO:0000256" key="5">
    <source>
        <dbReference type="ARBA" id="ARBA00034031"/>
    </source>
</evidence>
<dbReference type="AlphaFoldDB" id="A0A1R1X537"/>
<dbReference type="Pfam" id="PF01974">
    <property type="entry name" value="tRNA_int_endo"/>
    <property type="match status" value="1"/>
</dbReference>
<dbReference type="InterPro" id="IPR036167">
    <property type="entry name" value="tRNA_intron_Endo_cat-like_sf"/>
</dbReference>
<protein>
    <recommendedName>
        <fullName evidence="2">tRNA-intron lyase</fullName>
        <ecNumber evidence="2">4.6.1.16</ecNumber>
    </recommendedName>
</protein>
<dbReference type="GO" id="GO:0000213">
    <property type="term" value="F:tRNA-intron lyase activity"/>
    <property type="evidence" value="ECO:0007669"/>
    <property type="project" value="UniProtKB-EC"/>
</dbReference>
<comment type="catalytic activity">
    <reaction evidence="5">
        <text>pretRNA = a 3'-half-tRNA molecule with a 5'-OH end + a 5'-half-tRNA molecule with a 2',3'-cyclic phosphate end + an intron with a 2',3'-cyclic phosphate and a 5'-hydroxyl terminus.</text>
        <dbReference type="EC" id="4.6.1.16"/>
    </reaction>
</comment>
<dbReference type="GO" id="GO:0005634">
    <property type="term" value="C:nucleus"/>
    <property type="evidence" value="ECO:0007669"/>
    <property type="project" value="UniProtKB-ARBA"/>
</dbReference>
<proteinExistence type="inferred from homology"/>
<dbReference type="EMBL" id="LSSN01005341">
    <property type="protein sequence ID" value="OMJ09720.1"/>
    <property type="molecule type" value="Genomic_DNA"/>
</dbReference>
<evidence type="ECO:0000256" key="1">
    <source>
        <dbReference type="ARBA" id="ARBA00008078"/>
    </source>
</evidence>
<evidence type="ECO:0000313" key="9">
    <source>
        <dbReference type="Proteomes" id="UP000187283"/>
    </source>
</evidence>
<evidence type="ECO:0000256" key="4">
    <source>
        <dbReference type="ARBA" id="ARBA00023239"/>
    </source>
</evidence>
<evidence type="ECO:0000259" key="6">
    <source>
        <dbReference type="Pfam" id="PF01974"/>
    </source>
</evidence>
<dbReference type="InterPro" id="IPR059049">
    <property type="entry name" value="TSEN34_N"/>
</dbReference>
<dbReference type="PANTHER" id="PTHR13070:SF0">
    <property type="entry name" value="TRNA-SPLICING ENDONUCLEASE SUBUNIT SEN34"/>
    <property type="match status" value="1"/>
</dbReference>
<gene>
    <name evidence="8" type="ORF">AYI70_g10765</name>
</gene>
<dbReference type="STRING" id="133412.A0A1R1X537"/>
<dbReference type="OrthoDB" id="48041at2759"/>
<dbReference type="InterPro" id="IPR011856">
    <property type="entry name" value="tRNA_endonuc-like_dom_sf"/>
</dbReference>
<dbReference type="SUPFAM" id="SSF53032">
    <property type="entry name" value="tRNA-intron endonuclease catalytic domain-like"/>
    <property type="match status" value="1"/>
</dbReference>
<evidence type="ECO:0000256" key="2">
    <source>
        <dbReference type="ARBA" id="ARBA00012573"/>
    </source>
</evidence>
<keyword evidence="4" id="KW-0456">Lyase</keyword>
<dbReference type="Gene3D" id="3.40.1350.10">
    <property type="match status" value="1"/>
</dbReference>
<evidence type="ECO:0000313" key="8">
    <source>
        <dbReference type="EMBL" id="OMJ09720.1"/>
    </source>
</evidence>
<comment type="caution">
    <text evidence="8">The sequence shown here is derived from an EMBL/GenBank/DDBJ whole genome shotgun (WGS) entry which is preliminary data.</text>
</comment>
<evidence type="ECO:0000256" key="3">
    <source>
        <dbReference type="ARBA" id="ARBA00022694"/>
    </source>
</evidence>
<keyword evidence="9" id="KW-1185">Reference proteome</keyword>
<evidence type="ECO:0000259" key="7">
    <source>
        <dbReference type="Pfam" id="PF26577"/>
    </source>
</evidence>